<proteinExistence type="predicted"/>
<reference evidence="2 3" key="1">
    <citation type="journal article" date="2021" name="Elife">
        <title>Chloroplast acquisition without the gene transfer in kleptoplastic sea slugs, Plakobranchus ocellatus.</title>
        <authorList>
            <person name="Maeda T."/>
            <person name="Takahashi S."/>
            <person name="Yoshida T."/>
            <person name="Shimamura S."/>
            <person name="Takaki Y."/>
            <person name="Nagai Y."/>
            <person name="Toyoda A."/>
            <person name="Suzuki Y."/>
            <person name="Arimoto A."/>
            <person name="Ishii H."/>
            <person name="Satoh N."/>
            <person name="Nishiyama T."/>
            <person name="Hasebe M."/>
            <person name="Maruyama T."/>
            <person name="Minagawa J."/>
            <person name="Obokata J."/>
            <person name="Shigenobu S."/>
        </authorList>
    </citation>
    <scope>NUCLEOTIDE SEQUENCE [LARGE SCALE GENOMIC DNA]</scope>
</reference>
<dbReference type="PROSITE" id="PS50213">
    <property type="entry name" value="FAS1"/>
    <property type="match status" value="1"/>
</dbReference>
<dbReference type="Proteomes" id="UP000762676">
    <property type="component" value="Unassembled WGS sequence"/>
</dbReference>
<accession>A0AAV4FBF6</accession>
<dbReference type="SUPFAM" id="SSF82153">
    <property type="entry name" value="FAS1 domain"/>
    <property type="match status" value="1"/>
</dbReference>
<organism evidence="2 3">
    <name type="scientific">Elysia marginata</name>
    <dbReference type="NCBI Taxonomy" id="1093978"/>
    <lineage>
        <taxon>Eukaryota</taxon>
        <taxon>Metazoa</taxon>
        <taxon>Spiralia</taxon>
        <taxon>Lophotrochozoa</taxon>
        <taxon>Mollusca</taxon>
        <taxon>Gastropoda</taxon>
        <taxon>Heterobranchia</taxon>
        <taxon>Euthyneura</taxon>
        <taxon>Panpulmonata</taxon>
        <taxon>Sacoglossa</taxon>
        <taxon>Placobranchoidea</taxon>
        <taxon>Plakobranchidae</taxon>
        <taxon>Elysia</taxon>
    </lineage>
</organism>
<protein>
    <submittedName>
        <fullName evidence="2">Transforming growth factor-beta-induced protein ig-h3</fullName>
    </submittedName>
</protein>
<dbReference type="InterPro" id="IPR036378">
    <property type="entry name" value="FAS1_dom_sf"/>
</dbReference>
<name>A0AAV4FBF6_9GAST</name>
<dbReference type="AlphaFoldDB" id="A0AAV4FBF6"/>
<sequence length="107" mass="12281">TYLDAGFDIQPLNVISRAIGCTDGIIYVIDGFLNYSPFSLLERLKREPELSASVRQMTRLVSPSDLRLLDNQDMSFTFFMPDDTALDYITTNNWKEMHSLPSLEKQK</sequence>
<evidence type="ECO:0000313" key="3">
    <source>
        <dbReference type="Proteomes" id="UP000762676"/>
    </source>
</evidence>
<gene>
    <name evidence="2" type="ORF">ElyMa_005644100</name>
</gene>
<keyword evidence="3" id="KW-1185">Reference proteome</keyword>
<dbReference type="EMBL" id="BMAT01011291">
    <property type="protein sequence ID" value="GFR70008.1"/>
    <property type="molecule type" value="Genomic_DNA"/>
</dbReference>
<evidence type="ECO:0000313" key="2">
    <source>
        <dbReference type="EMBL" id="GFR70008.1"/>
    </source>
</evidence>
<feature type="domain" description="FAS1" evidence="1">
    <location>
        <begin position="37"/>
        <end position="107"/>
    </location>
</feature>
<evidence type="ECO:0000259" key="1">
    <source>
        <dbReference type="PROSITE" id="PS50213"/>
    </source>
</evidence>
<feature type="non-terminal residue" evidence="2">
    <location>
        <position position="1"/>
    </location>
</feature>
<dbReference type="InterPro" id="IPR000782">
    <property type="entry name" value="FAS1_domain"/>
</dbReference>
<comment type="caution">
    <text evidence="2">The sequence shown here is derived from an EMBL/GenBank/DDBJ whole genome shotgun (WGS) entry which is preliminary data.</text>
</comment>